<dbReference type="InterPro" id="IPR041062">
    <property type="entry name" value="Csm1_B"/>
</dbReference>
<sequence length="852" mass="95960">MGKWDALVKGALLHDIGKVVYRANQGTDAHSKRGAAFIEPYFSDMGLKQSITHCLKYHHGKELSAAQLKSDDYAYIVYEADNIAAAVDRRDLEEGDENTSTQKFDKELPLQSIFRVFGGKTSTQPLQYYLRGIDVSDHFNYPESDKTIRASSDKYKALYDVLVQNFQQQPIDKMSVNELLRIYEDTVSYMPSSTATDQANDISLYMHSKITAAVAHSMVHYFEEQGITDYKEYCYQNSKKFREMSAFRLISGDISGIQNFIYTIPSKGALKSLRGRSFYLEILMEQIVDELLDALQLTRTNLIYNGGGHFYVLAPNTTKTCTAIESMEKSINEWFLTVFDTKLYLALGSATATAAELIQSQRTLFRKVSQSVGEAKAKRYSERHLTDLFNPNSTYNTVLHGERECSICHTSTAILSPYGKDTDAEACPICNGLYRLGEQIVDSRDTVFVLASPNTSDDSESIPKVEVYVNNLNSDADNLRLYLYVVPEASLQKFESSHEIFRIYSKNTAKTGHNVFNRIWLADYVARKDNGQVYEFEELAASSGLGDDKGIKRLGVLRADVDNLGAAFIGGFISEGSDKFKYGTLSRYADLSRDLAMFFKVAVNKMAQGDVQGFGRSVTPFTIWANKKVTTRKIHVIYSGGDDVFLVGAWDELLELAIDIREKLAEVTDNKITMSAGLALFSPSYPISQMAAITGLLESVAKDNEGKDSIALFGFETNKNASGEERICRHVYKWDVLIDNVIEDKIYTLNQLFVIPGINENQKSKMKLGKGLIYKLMELLQGVLNDRALGKHINVARILYLLARLEPKKDNPTYESYKNFVTAIHRWIQSEEDCKALLTACNLIVYYMRDTK</sequence>
<keyword evidence="9" id="KW-0269">Exonuclease</keyword>
<reference evidence="14 15" key="1">
    <citation type="submission" date="2020-08" db="EMBL/GenBank/DDBJ databases">
        <authorList>
            <person name="Liu C."/>
            <person name="Sun Q."/>
        </authorList>
    </citation>
    <scope>NUCLEOTIDE SEQUENCE [LARGE SCALE GENOMIC DNA]</scope>
    <source>
        <strain evidence="14 15">NSJ-78</strain>
    </source>
</reference>
<keyword evidence="11" id="KW-0051">Antiviral defense</keyword>
<evidence type="ECO:0000256" key="5">
    <source>
        <dbReference type="ARBA" id="ARBA00022722"/>
    </source>
</evidence>
<evidence type="ECO:0000259" key="13">
    <source>
        <dbReference type="PROSITE" id="PS50887"/>
    </source>
</evidence>
<dbReference type="PANTHER" id="PTHR36528:SF1">
    <property type="entry name" value="CRISPR SYSTEM SINGLE-STRAND-SPECIFIC DEOXYRIBONUCLEASE CAS10_CSM1 (SUBTYPE III-A)"/>
    <property type="match status" value="1"/>
</dbReference>
<comment type="caution">
    <text evidence="14">The sequence shown here is derived from an EMBL/GenBank/DDBJ whole genome shotgun (WGS) entry which is preliminary data.</text>
</comment>
<accession>A0ABR7JVN0</accession>
<gene>
    <name evidence="14" type="primary">cas10</name>
    <name evidence="14" type="ORF">H8892_02130</name>
</gene>
<dbReference type="Pfam" id="PF01966">
    <property type="entry name" value="HD"/>
    <property type="match status" value="1"/>
</dbReference>
<keyword evidence="8" id="KW-0378">Hydrolase</keyword>
<dbReference type="InterPro" id="IPR000160">
    <property type="entry name" value="GGDEF_dom"/>
</dbReference>
<dbReference type="Pfam" id="PF22335">
    <property type="entry name" value="Cas10-Cmr2_palm2"/>
    <property type="match status" value="1"/>
</dbReference>
<keyword evidence="7" id="KW-0255">Endonuclease</keyword>
<comment type="cofactor">
    <cofactor evidence="1">
        <name>a divalent metal cation</name>
        <dbReference type="ChEBI" id="CHEBI:60240"/>
    </cofactor>
</comment>
<evidence type="ECO:0000256" key="9">
    <source>
        <dbReference type="ARBA" id="ARBA00022839"/>
    </source>
</evidence>
<evidence type="ECO:0000256" key="2">
    <source>
        <dbReference type="ARBA" id="ARBA00005700"/>
    </source>
</evidence>
<dbReference type="InterPro" id="IPR048693">
    <property type="entry name" value="Cmr2-like_C"/>
</dbReference>
<keyword evidence="10" id="KW-0067">ATP-binding</keyword>
<keyword evidence="6" id="KW-0547">Nucleotide-binding</keyword>
<dbReference type="InterPro" id="IPR006674">
    <property type="entry name" value="HD_domain"/>
</dbReference>
<dbReference type="InterPro" id="IPR054767">
    <property type="entry name" value="Cas10-Cmr2_palm2"/>
</dbReference>
<evidence type="ECO:0000256" key="11">
    <source>
        <dbReference type="ARBA" id="ARBA00023118"/>
    </source>
</evidence>
<dbReference type="Gene3D" id="1.10.3210.10">
    <property type="entry name" value="Hypothetical protein af1432"/>
    <property type="match status" value="1"/>
</dbReference>
<keyword evidence="4" id="KW-0808">Transferase</keyword>
<dbReference type="CDD" id="cd09680">
    <property type="entry name" value="Cas10_III"/>
    <property type="match status" value="1"/>
</dbReference>
<evidence type="ECO:0000256" key="6">
    <source>
        <dbReference type="ARBA" id="ARBA00022741"/>
    </source>
</evidence>
<feature type="domain" description="GGDEF" evidence="13">
    <location>
        <begin position="552"/>
        <end position="715"/>
    </location>
</feature>
<evidence type="ECO:0000313" key="14">
    <source>
        <dbReference type="EMBL" id="MBC6000752.1"/>
    </source>
</evidence>
<name>A0ABR7JVN0_9FIRM</name>
<dbReference type="Gene3D" id="3.30.70.270">
    <property type="match status" value="1"/>
</dbReference>
<evidence type="ECO:0000313" key="15">
    <source>
        <dbReference type="Proteomes" id="UP000640363"/>
    </source>
</evidence>
<evidence type="ECO:0000256" key="8">
    <source>
        <dbReference type="ARBA" id="ARBA00022801"/>
    </source>
</evidence>
<dbReference type="Pfam" id="PF18211">
    <property type="entry name" value="Csm1_B"/>
    <property type="match status" value="1"/>
</dbReference>
<keyword evidence="5" id="KW-0540">Nuclease</keyword>
<dbReference type="InterPro" id="IPR013408">
    <property type="entry name" value="Cas10/Csm1"/>
</dbReference>
<keyword evidence="15" id="KW-1185">Reference proteome</keyword>
<dbReference type="PROSITE" id="PS50887">
    <property type="entry name" value="GGDEF"/>
    <property type="match status" value="1"/>
</dbReference>
<dbReference type="NCBIfam" id="TIGR02578">
    <property type="entry name" value="cas_TM1811_Csm1"/>
    <property type="match status" value="1"/>
</dbReference>
<dbReference type="SUPFAM" id="SSF109604">
    <property type="entry name" value="HD-domain/PDEase-like"/>
    <property type="match status" value="1"/>
</dbReference>
<evidence type="ECO:0000256" key="4">
    <source>
        <dbReference type="ARBA" id="ARBA00022679"/>
    </source>
</evidence>
<dbReference type="InterPro" id="IPR052117">
    <property type="entry name" value="Cas10/Csm1_subtype-III-A"/>
</dbReference>
<evidence type="ECO:0000256" key="7">
    <source>
        <dbReference type="ARBA" id="ARBA00022759"/>
    </source>
</evidence>
<dbReference type="PANTHER" id="PTHR36528">
    <property type="entry name" value="CRISPR SYSTEM SINGLE-STRAND-SPECIFIC DEOXYRIBONUCLEASE CAS10/CSM1 (SUBTYPE III-A)"/>
    <property type="match status" value="1"/>
</dbReference>
<proteinExistence type="inferred from homology"/>
<dbReference type="Proteomes" id="UP000640363">
    <property type="component" value="Unassembled WGS sequence"/>
</dbReference>
<dbReference type="EMBL" id="JACRWI010000001">
    <property type="protein sequence ID" value="MBC6000752.1"/>
    <property type="molecule type" value="Genomic_DNA"/>
</dbReference>
<protein>
    <recommendedName>
        <fullName evidence="3">CRISPR system single-strand-specific deoxyribonuclease Cas10/Csm1 (subtype III-A)</fullName>
    </recommendedName>
    <alternativeName>
        <fullName evidence="12">Cyclic oligoadenylate synthase</fullName>
    </alternativeName>
</protein>
<evidence type="ECO:0000256" key="12">
    <source>
        <dbReference type="ARBA" id="ARBA00032922"/>
    </source>
</evidence>
<organism evidence="14 15">
    <name type="scientific">Veillonella hominis</name>
    <dbReference type="NCBI Taxonomy" id="2764330"/>
    <lineage>
        <taxon>Bacteria</taxon>
        <taxon>Bacillati</taxon>
        <taxon>Bacillota</taxon>
        <taxon>Negativicutes</taxon>
        <taxon>Veillonellales</taxon>
        <taxon>Veillonellaceae</taxon>
        <taxon>Veillonella</taxon>
    </lineage>
</organism>
<dbReference type="Pfam" id="PF20824">
    <property type="entry name" value="Cmr2_hel_dom2"/>
    <property type="match status" value="1"/>
</dbReference>
<evidence type="ECO:0000256" key="10">
    <source>
        <dbReference type="ARBA" id="ARBA00022840"/>
    </source>
</evidence>
<evidence type="ECO:0000256" key="1">
    <source>
        <dbReference type="ARBA" id="ARBA00001968"/>
    </source>
</evidence>
<dbReference type="RefSeq" id="WP_120055161.1">
    <property type="nucleotide sequence ID" value="NZ_JACRWI010000001.1"/>
</dbReference>
<evidence type="ECO:0000256" key="3">
    <source>
        <dbReference type="ARBA" id="ARBA00014333"/>
    </source>
</evidence>
<comment type="similarity">
    <text evidence="2">Belongs to the CRISPR-associated Cas10/Csm1 family.</text>
</comment>
<dbReference type="InterPro" id="IPR043128">
    <property type="entry name" value="Rev_trsase/Diguanyl_cyclase"/>
</dbReference>